<accession>A0A498IJD6</accession>
<sequence>MDNPAFVAAPSQEVIVVAQVPGELSSTISKACRDSQVLIDMVDLEILSNPTNSGSVSSAFTLAFSVTQDEIGTR</sequence>
<proteinExistence type="predicted"/>
<gene>
    <name evidence="1" type="ORF">DVH24_005729</name>
</gene>
<evidence type="ECO:0000313" key="1">
    <source>
        <dbReference type="EMBL" id="RXH83476.1"/>
    </source>
</evidence>
<dbReference type="EMBL" id="RDQH01000337">
    <property type="protein sequence ID" value="RXH83476.1"/>
    <property type="molecule type" value="Genomic_DNA"/>
</dbReference>
<organism evidence="1 2">
    <name type="scientific">Malus domestica</name>
    <name type="common">Apple</name>
    <name type="synonym">Pyrus malus</name>
    <dbReference type="NCBI Taxonomy" id="3750"/>
    <lineage>
        <taxon>Eukaryota</taxon>
        <taxon>Viridiplantae</taxon>
        <taxon>Streptophyta</taxon>
        <taxon>Embryophyta</taxon>
        <taxon>Tracheophyta</taxon>
        <taxon>Spermatophyta</taxon>
        <taxon>Magnoliopsida</taxon>
        <taxon>eudicotyledons</taxon>
        <taxon>Gunneridae</taxon>
        <taxon>Pentapetalae</taxon>
        <taxon>rosids</taxon>
        <taxon>fabids</taxon>
        <taxon>Rosales</taxon>
        <taxon>Rosaceae</taxon>
        <taxon>Amygdaloideae</taxon>
        <taxon>Maleae</taxon>
        <taxon>Malus</taxon>
    </lineage>
</organism>
<comment type="caution">
    <text evidence="1">The sequence shown here is derived from an EMBL/GenBank/DDBJ whole genome shotgun (WGS) entry which is preliminary data.</text>
</comment>
<dbReference type="Proteomes" id="UP000290289">
    <property type="component" value="Chromosome 11"/>
</dbReference>
<protein>
    <submittedName>
        <fullName evidence="1">Uncharacterized protein</fullName>
    </submittedName>
</protein>
<reference evidence="1 2" key="1">
    <citation type="submission" date="2018-10" db="EMBL/GenBank/DDBJ databases">
        <title>A high-quality apple genome assembly.</title>
        <authorList>
            <person name="Hu J."/>
        </authorList>
    </citation>
    <scope>NUCLEOTIDE SEQUENCE [LARGE SCALE GENOMIC DNA]</scope>
    <source>
        <strain evidence="2">cv. HFTH1</strain>
        <tissue evidence="1">Young leaf</tissue>
    </source>
</reference>
<name>A0A498IJD6_MALDO</name>
<dbReference type="AlphaFoldDB" id="A0A498IJD6"/>
<keyword evidence="2" id="KW-1185">Reference proteome</keyword>
<evidence type="ECO:0000313" key="2">
    <source>
        <dbReference type="Proteomes" id="UP000290289"/>
    </source>
</evidence>